<dbReference type="GO" id="GO:1901135">
    <property type="term" value="P:carbohydrate derivative metabolic process"/>
    <property type="evidence" value="ECO:0007669"/>
    <property type="project" value="InterPro"/>
</dbReference>
<dbReference type="PANTHER" id="PTHR30390:SF6">
    <property type="entry name" value="DNAA INITIATOR-ASSOCIATING PROTEIN DIAA"/>
    <property type="match status" value="1"/>
</dbReference>
<keyword evidence="2" id="KW-0413">Isomerase</keyword>
<dbReference type="InterPro" id="IPR046348">
    <property type="entry name" value="SIS_dom_sf"/>
</dbReference>
<dbReference type="Proteomes" id="UP000318542">
    <property type="component" value="Unassembled WGS sequence"/>
</dbReference>
<dbReference type="PROSITE" id="PS51464">
    <property type="entry name" value="SIS"/>
    <property type="match status" value="1"/>
</dbReference>
<dbReference type="EC" id="5.3.1.28" evidence="2"/>
<comment type="caution">
    <text evidence="2">The sequence shown here is derived from an EMBL/GenBank/DDBJ whole genome shotgun (WGS) entry which is preliminary data.</text>
</comment>
<organism evidence="2 3">
    <name type="scientific">Tepidimonas thermarum</name>
    <dbReference type="NCBI Taxonomy" id="335431"/>
    <lineage>
        <taxon>Bacteria</taxon>
        <taxon>Pseudomonadati</taxon>
        <taxon>Pseudomonadota</taxon>
        <taxon>Betaproteobacteria</taxon>
        <taxon>Burkholderiales</taxon>
        <taxon>Tepidimonas</taxon>
    </lineage>
</organism>
<dbReference type="PANTHER" id="PTHR30390">
    <property type="entry name" value="SEDOHEPTULOSE 7-PHOSPHATE ISOMERASE / DNAA INITIATOR-ASSOCIATING FACTOR FOR REPLICATION INITIATION"/>
    <property type="match status" value="1"/>
</dbReference>
<feature type="domain" description="SIS" evidence="1">
    <location>
        <begin position="31"/>
        <end position="195"/>
    </location>
</feature>
<dbReference type="Gene3D" id="3.40.50.10490">
    <property type="entry name" value="Glucose-6-phosphate isomerase like protein, domain 1"/>
    <property type="match status" value="1"/>
</dbReference>
<dbReference type="GO" id="GO:0097367">
    <property type="term" value="F:carbohydrate derivative binding"/>
    <property type="evidence" value="ECO:0007669"/>
    <property type="project" value="InterPro"/>
</dbReference>
<name>A0A554X2D7_9BURK</name>
<evidence type="ECO:0000313" key="3">
    <source>
        <dbReference type="Proteomes" id="UP000318542"/>
    </source>
</evidence>
<dbReference type="RefSeq" id="WP_143901833.1">
    <property type="nucleotide sequence ID" value="NZ_VJOL01000017.1"/>
</dbReference>
<reference evidence="2 3" key="1">
    <citation type="submission" date="2019-07" db="EMBL/GenBank/DDBJ databases">
        <title>Tepidimonas thermarum AA-1 draft genome.</title>
        <authorList>
            <person name="Da Costa M.S."/>
            <person name="Froufe H.J.C."/>
            <person name="Egas C."/>
            <person name="Albuquerque L."/>
        </authorList>
    </citation>
    <scope>NUCLEOTIDE SEQUENCE [LARGE SCALE GENOMIC DNA]</scope>
    <source>
        <strain evidence="2 3">AA-1</strain>
    </source>
</reference>
<proteinExistence type="predicted"/>
<dbReference type="EMBL" id="VJOL01000017">
    <property type="protein sequence ID" value="TSE30017.1"/>
    <property type="molecule type" value="Genomic_DNA"/>
</dbReference>
<dbReference type="SUPFAM" id="SSF53697">
    <property type="entry name" value="SIS domain"/>
    <property type="match status" value="1"/>
</dbReference>
<evidence type="ECO:0000313" key="2">
    <source>
        <dbReference type="EMBL" id="TSE30017.1"/>
    </source>
</evidence>
<dbReference type="Pfam" id="PF13580">
    <property type="entry name" value="SIS_2"/>
    <property type="match status" value="1"/>
</dbReference>
<dbReference type="AlphaFoldDB" id="A0A554X2D7"/>
<evidence type="ECO:0000259" key="1">
    <source>
        <dbReference type="PROSITE" id="PS51464"/>
    </source>
</evidence>
<dbReference type="InterPro" id="IPR050099">
    <property type="entry name" value="SIS_GmhA/DiaA_subfam"/>
</dbReference>
<dbReference type="GO" id="GO:0016853">
    <property type="term" value="F:isomerase activity"/>
    <property type="evidence" value="ECO:0007669"/>
    <property type="project" value="UniProtKB-KW"/>
</dbReference>
<sequence length="201" mass="20669">MLLHRIQQHFVDGADLQYQCAQAVGPALEAAAAALLAGLTGGGKALVWGAGVSAVLAQAFVAQWVGRFERERPELPALALGGHPLAGVTAGVDGAGPAVVRQLRALGVPGDVLVVIAAAPTADALALIAAAHEREMVVVALTGARPGELPDVLKDTDVLVTVPTERPARVYEAHLVALHALCDAIDVQLLGEETETENLEP</sequence>
<protein>
    <submittedName>
        <fullName evidence="2">Phosphoheptose isomerase</fullName>
        <ecNumber evidence="2">5.3.1.28</ecNumber>
    </submittedName>
</protein>
<gene>
    <name evidence="2" type="primary">gmhA</name>
    <name evidence="2" type="ORF">Tther_01151</name>
</gene>
<accession>A0A554X2D7</accession>
<dbReference type="InterPro" id="IPR001347">
    <property type="entry name" value="SIS_dom"/>
</dbReference>
<keyword evidence="3" id="KW-1185">Reference proteome</keyword>